<dbReference type="InterPro" id="IPR011006">
    <property type="entry name" value="CheY-like_superfamily"/>
</dbReference>
<evidence type="ECO:0000256" key="1">
    <source>
        <dbReference type="ARBA" id="ARBA00023015"/>
    </source>
</evidence>
<dbReference type="PROSITE" id="PS50043">
    <property type="entry name" value="HTH_LUXR_2"/>
    <property type="match status" value="1"/>
</dbReference>
<keyword evidence="6" id="KW-1185">Reference proteome</keyword>
<sequence>MEVYAVVSDPQARRGVRRLVREIEDDVRRCVLVESAGAVAGTPDVVLTAGQPAAVMRALGSRHPAVAVVPGTATVSARVALRAGVRSVVSYSADADEMRIAVGVARAGGGYLSRELSARLRAESAAGASLGRRESETLALIAHGFTHAQAARRLGVSEATVNSYVNRIRAKLDAGNKADLTRHFLAGAGVLPA</sequence>
<dbReference type="AlphaFoldDB" id="A0A919N9V2"/>
<dbReference type="SUPFAM" id="SSF46894">
    <property type="entry name" value="C-terminal effector domain of the bipartite response regulators"/>
    <property type="match status" value="1"/>
</dbReference>
<gene>
    <name evidence="5" type="ORF">Asi03nite_47210</name>
</gene>
<proteinExistence type="predicted"/>
<feature type="domain" description="HTH luxR-type" evidence="4">
    <location>
        <begin position="123"/>
        <end position="188"/>
    </location>
</feature>
<comment type="caution">
    <text evidence="5">The sequence shown here is derived from an EMBL/GenBank/DDBJ whole genome shotgun (WGS) entry which is preliminary data.</text>
</comment>
<dbReference type="InterPro" id="IPR000792">
    <property type="entry name" value="Tscrpt_reg_LuxR_C"/>
</dbReference>
<dbReference type="EMBL" id="BOMW01000045">
    <property type="protein sequence ID" value="GIF07183.1"/>
    <property type="molecule type" value="Genomic_DNA"/>
</dbReference>
<evidence type="ECO:0000259" key="4">
    <source>
        <dbReference type="PROSITE" id="PS50043"/>
    </source>
</evidence>
<organism evidence="5 6">
    <name type="scientific">Actinoplanes siamensis</name>
    <dbReference type="NCBI Taxonomy" id="1223317"/>
    <lineage>
        <taxon>Bacteria</taxon>
        <taxon>Bacillati</taxon>
        <taxon>Actinomycetota</taxon>
        <taxon>Actinomycetes</taxon>
        <taxon>Micromonosporales</taxon>
        <taxon>Micromonosporaceae</taxon>
        <taxon>Actinoplanes</taxon>
    </lineage>
</organism>
<evidence type="ECO:0000313" key="6">
    <source>
        <dbReference type="Proteomes" id="UP000629619"/>
    </source>
</evidence>
<dbReference type="GO" id="GO:0006355">
    <property type="term" value="P:regulation of DNA-templated transcription"/>
    <property type="evidence" value="ECO:0007669"/>
    <property type="project" value="InterPro"/>
</dbReference>
<dbReference type="Gene3D" id="3.40.50.2300">
    <property type="match status" value="1"/>
</dbReference>
<evidence type="ECO:0000313" key="5">
    <source>
        <dbReference type="EMBL" id="GIF07183.1"/>
    </source>
</evidence>
<dbReference type="RefSeq" id="WP_203682588.1">
    <property type="nucleotide sequence ID" value="NZ_BOMW01000045.1"/>
</dbReference>
<dbReference type="PRINTS" id="PR00038">
    <property type="entry name" value="HTHLUXR"/>
</dbReference>
<keyword evidence="2" id="KW-0238">DNA-binding</keyword>
<accession>A0A919N9V2</accession>
<evidence type="ECO:0000256" key="3">
    <source>
        <dbReference type="ARBA" id="ARBA00023163"/>
    </source>
</evidence>
<dbReference type="SMART" id="SM00421">
    <property type="entry name" value="HTH_LUXR"/>
    <property type="match status" value="1"/>
</dbReference>
<dbReference type="SUPFAM" id="SSF52172">
    <property type="entry name" value="CheY-like"/>
    <property type="match status" value="1"/>
</dbReference>
<protein>
    <recommendedName>
        <fullName evidence="4">HTH luxR-type domain-containing protein</fullName>
    </recommendedName>
</protein>
<dbReference type="PANTHER" id="PTHR44688">
    <property type="entry name" value="DNA-BINDING TRANSCRIPTIONAL ACTIVATOR DEVR_DOSR"/>
    <property type="match status" value="1"/>
</dbReference>
<dbReference type="GO" id="GO:0003677">
    <property type="term" value="F:DNA binding"/>
    <property type="evidence" value="ECO:0007669"/>
    <property type="project" value="UniProtKB-KW"/>
</dbReference>
<evidence type="ECO:0000256" key="2">
    <source>
        <dbReference type="ARBA" id="ARBA00023125"/>
    </source>
</evidence>
<dbReference type="PANTHER" id="PTHR44688:SF16">
    <property type="entry name" value="DNA-BINDING TRANSCRIPTIONAL ACTIVATOR DEVR_DOSR"/>
    <property type="match status" value="1"/>
</dbReference>
<dbReference type="InterPro" id="IPR016032">
    <property type="entry name" value="Sig_transdc_resp-reg_C-effctor"/>
</dbReference>
<dbReference type="Proteomes" id="UP000629619">
    <property type="component" value="Unassembled WGS sequence"/>
</dbReference>
<keyword evidence="1" id="KW-0805">Transcription regulation</keyword>
<dbReference type="Pfam" id="PF00196">
    <property type="entry name" value="GerE"/>
    <property type="match status" value="1"/>
</dbReference>
<keyword evidence="3" id="KW-0804">Transcription</keyword>
<name>A0A919N9V2_9ACTN</name>
<reference evidence="5" key="1">
    <citation type="submission" date="2021-01" db="EMBL/GenBank/DDBJ databases">
        <title>Whole genome shotgun sequence of Actinoplanes siamensis NBRC 109076.</title>
        <authorList>
            <person name="Komaki H."/>
            <person name="Tamura T."/>
        </authorList>
    </citation>
    <scope>NUCLEOTIDE SEQUENCE</scope>
    <source>
        <strain evidence="5">NBRC 109076</strain>
    </source>
</reference>
<dbReference type="CDD" id="cd06170">
    <property type="entry name" value="LuxR_C_like"/>
    <property type="match status" value="1"/>
</dbReference>